<protein>
    <submittedName>
        <fullName evidence="1">Uncharacterized protein</fullName>
    </submittedName>
</protein>
<reference evidence="1 2" key="1">
    <citation type="submission" date="2024-01" db="EMBL/GenBank/DDBJ databases">
        <title>The complete chloroplast genome sequence of Lithospermum erythrorhizon: insights into the phylogenetic relationship among Boraginaceae species and the maternal lineages of purple gromwells.</title>
        <authorList>
            <person name="Okada T."/>
            <person name="Watanabe K."/>
        </authorList>
    </citation>
    <scope>NUCLEOTIDE SEQUENCE [LARGE SCALE GENOMIC DNA]</scope>
</reference>
<name>A0AAV3S252_LITER</name>
<organism evidence="1 2">
    <name type="scientific">Lithospermum erythrorhizon</name>
    <name type="common">Purple gromwell</name>
    <name type="synonym">Lithospermum officinale var. erythrorhizon</name>
    <dbReference type="NCBI Taxonomy" id="34254"/>
    <lineage>
        <taxon>Eukaryota</taxon>
        <taxon>Viridiplantae</taxon>
        <taxon>Streptophyta</taxon>
        <taxon>Embryophyta</taxon>
        <taxon>Tracheophyta</taxon>
        <taxon>Spermatophyta</taxon>
        <taxon>Magnoliopsida</taxon>
        <taxon>eudicotyledons</taxon>
        <taxon>Gunneridae</taxon>
        <taxon>Pentapetalae</taxon>
        <taxon>asterids</taxon>
        <taxon>lamiids</taxon>
        <taxon>Boraginales</taxon>
        <taxon>Boraginaceae</taxon>
        <taxon>Boraginoideae</taxon>
        <taxon>Lithospermeae</taxon>
        <taxon>Lithospermum</taxon>
    </lineage>
</organism>
<dbReference type="EMBL" id="BAABME010014735">
    <property type="protein sequence ID" value="GAA0187463.1"/>
    <property type="molecule type" value="Genomic_DNA"/>
</dbReference>
<evidence type="ECO:0000313" key="1">
    <source>
        <dbReference type="EMBL" id="GAA0187463.1"/>
    </source>
</evidence>
<keyword evidence="2" id="KW-1185">Reference proteome</keyword>
<proteinExistence type="predicted"/>
<comment type="caution">
    <text evidence="1">The sequence shown here is derived from an EMBL/GenBank/DDBJ whole genome shotgun (WGS) entry which is preliminary data.</text>
</comment>
<evidence type="ECO:0000313" key="2">
    <source>
        <dbReference type="Proteomes" id="UP001454036"/>
    </source>
</evidence>
<gene>
    <name evidence="1" type="ORF">LIER_34751</name>
</gene>
<dbReference type="AlphaFoldDB" id="A0AAV3S252"/>
<sequence length="203" mass="22732">MSSGEKEVFLVYSCSTYKTCLSNENGIKKLLRYLEVSLFINHQIIPYIGFGVGNSTFTTSMENKLASSSILQQPRCYKFLKMESCGKGGRNLFLRFSSNSSSCQKLQVHATQESNYKEVHGAAKRKTPLELKHGSKHQMPIASFDQTRSSWLVKALKYLLRKVKMSKSYRGIVEGLLGCSSSSQASSQMEAYFSVPVIPPMNI</sequence>
<accession>A0AAV3S252</accession>
<dbReference type="Proteomes" id="UP001454036">
    <property type="component" value="Unassembled WGS sequence"/>
</dbReference>